<protein>
    <submittedName>
        <fullName evidence="2">MBL fold metallo-hydrolase</fullName>
    </submittedName>
</protein>
<dbReference type="Pfam" id="PF00258">
    <property type="entry name" value="Flavodoxin_1"/>
    <property type="match status" value="1"/>
</dbReference>
<evidence type="ECO:0000313" key="2">
    <source>
        <dbReference type="EMBL" id="MCD1296355.1"/>
    </source>
</evidence>
<comment type="caution">
    <text evidence="2">The sequence shown here is derived from an EMBL/GenBank/DDBJ whole genome shotgun (WGS) entry which is preliminary data.</text>
</comment>
<dbReference type="SUPFAM" id="SSF52218">
    <property type="entry name" value="Flavoproteins"/>
    <property type="match status" value="1"/>
</dbReference>
<dbReference type="PROSITE" id="PS50902">
    <property type="entry name" value="FLAVODOXIN_LIKE"/>
    <property type="match status" value="1"/>
</dbReference>
<dbReference type="InterPro" id="IPR016440">
    <property type="entry name" value="Rubredoxin-O_OxRdtase"/>
</dbReference>
<dbReference type="GO" id="GO:0009055">
    <property type="term" value="F:electron transfer activity"/>
    <property type="evidence" value="ECO:0007669"/>
    <property type="project" value="InterPro"/>
</dbReference>
<accession>A0AAP2W656</accession>
<dbReference type="InterPro" id="IPR036866">
    <property type="entry name" value="RibonucZ/Hydroxyglut_hydro"/>
</dbReference>
<dbReference type="InterPro" id="IPR001279">
    <property type="entry name" value="Metallo-B-lactamas"/>
</dbReference>
<dbReference type="AlphaFoldDB" id="A0AAP2W656"/>
<reference evidence="2 3" key="1">
    <citation type="submission" date="2017-11" db="EMBL/GenBank/DDBJ databases">
        <title>Isolation and Characterization of Family Methanocellaceae Species from Potential Methane Hydrate Area Offshore Southwestern Taiwan.</title>
        <authorList>
            <person name="Zhang W.-L."/>
            <person name="Chen W.-C."/>
            <person name="Lai M.-C."/>
            <person name="Chen S.-C."/>
        </authorList>
    </citation>
    <scope>NUCLEOTIDE SEQUENCE [LARGE SCALE GENOMIC DNA]</scope>
    <source>
        <strain evidence="2 3">CWC-04</strain>
    </source>
</reference>
<dbReference type="SUPFAM" id="SSF56281">
    <property type="entry name" value="Metallo-hydrolase/oxidoreductase"/>
    <property type="match status" value="1"/>
</dbReference>
<feature type="domain" description="Flavodoxin-like" evidence="1">
    <location>
        <begin position="248"/>
        <end position="386"/>
    </location>
</feature>
<dbReference type="GO" id="GO:0010181">
    <property type="term" value="F:FMN binding"/>
    <property type="evidence" value="ECO:0007669"/>
    <property type="project" value="InterPro"/>
</dbReference>
<dbReference type="PANTHER" id="PTHR43717:SF1">
    <property type="entry name" value="ANAEROBIC NITRIC OXIDE REDUCTASE FLAVORUBREDOXIN"/>
    <property type="match status" value="1"/>
</dbReference>
<dbReference type="CDD" id="cd07709">
    <property type="entry name" value="flavodiiron_proteins_MBL-fold"/>
    <property type="match status" value="1"/>
</dbReference>
<dbReference type="PANTHER" id="PTHR43717">
    <property type="entry name" value="ANAEROBIC NITRIC OXIDE REDUCTASE FLAVORUBREDOXIN"/>
    <property type="match status" value="1"/>
</dbReference>
<organism evidence="2 3">
    <name type="scientific">Methanooceanicella nereidis</name>
    <dbReference type="NCBI Taxonomy" id="2052831"/>
    <lineage>
        <taxon>Archaea</taxon>
        <taxon>Methanobacteriati</taxon>
        <taxon>Methanobacteriota</taxon>
        <taxon>Stenosarchaea group</taxon>
        <taxon>Methanomicrobia</taxon>
        <taxon>Methanocellales</taxon>
        <taxon>Methanocellaceae</taxon>
        <taxon>Methanooceanicella</taxon>
    </lineage>
</organism>
<dbReference type="Proteomes" id="UP001320159">
    <property type="component" value="Unassembled WGS sequence"/>
</dbReference>
<dbReference type="RefSeq" id="WP_230743355.1">
    <property type="nucleotide sequence ID" value="NZ_PGCK01000018.1"/>
</dbReference>
<keyword evidence="3" id="KW-1185">Reference proteome</keyword>
<evidence type="ECO:0000313" key="3">
    <source>
        <dbReference type="Proteomes" id="UP001320159"/>
    </source>
</evidence>
<dbReference type="Pfam" id="PF19583">
    <property type="entry name" value="ODP"/>
    <property type="match status" value="1"/>
</dbReference>
<dbReference type="InterPro" id="IPR045761">
    <property type="entry name" value="ODP_dom"/>
</dbReference>
<dbReference type="SMART" id="SM00849">
    <property type="entry name" value="Lactamase_B"/>
    <property type="match status" value="1"/>
</dbReference>
<sequence>MNHEVKNGIYWVGAIDWDLRDFHGYSTPKGTTYNAYLIVDEKIALVDTVRQGFFDEMLMRVSGIVEPEKVDYLIIDHLEKDHSGSIEDAMKVFKNAKIISSERGKKGLDEWYDNKWPIIVVKTGSTLSLGKKTLKFLETPMLHWPDNMMTYAEEDRVLISSDAFGQHIASSQRFENDMHYDIREDARTYYANILMPFAPLILKLLDKVKDVNIQPEIIAPAHGLIWRSPEKILEAYKRWSMFESGPKIVIAYDTMWGTSSRMARLIAIGAIDEGVEVRMYDIRKSHISEIVSDLQDARAFALGSPTLNNGMFTSVGALLTYLKGLKPKNKIGVGFGGYGWAGGAVKEITEALKSMGLDTIEPGFQVKYVMKKDDEKECIDLGRRIAKRIKE</sequence>
<name>A0AAP2W656_9EURY</name>
<dbReference type="Gene3D" id="3.40.50.360">
    <property type="match status" value="1"/>
</dbReference>
<proteinExistence type="predicted"/>
<evidence type="ECO:0000259" key="1">
    <source>
        <dbReference type="PROSITE" id="PS50902"/>
    </source>
</evidence>
<dbReference type="GO" id="GO:0046872">
    <property type="term" value="F:metal ion binding"/>
    <property type="evidence" value="ECO:0007669"/>
    <property type="project" value="InterPro"/>
</dbReference>
<dbReference type="InterPro" id="IPR008254">
    <property type="entry name" value="Flavodoxin/NO_synth"/>
</dbReference>
<dbReference type="EMBL" id="PGCK01000018">
    <property type="protein sequence ID" value="MCD1296355.1"/>
    <property type="molecule type" value="Genomic_DNA"/>
</dbReference>
<dbReference type="PIRSF" id="PIRSF005243">
    <property type="entry name" value="ROO"/>
    <property type="match status" value="1"/>
</dbReference>
<gene>
    <name evidence="2" type="ORF">CUJ83_15235</name>
</gene>
<dbReference type="Gene3D" id="3.60.15.10">
    <property type="entry name" value="Ribonuclease Z/Hydroxyacylglutathione hydrolase-like"/>
    <property type="match status" value="1"/>
</dbReference>
<dbReference type="InterPro" id="IPR029039">
    <property type="entry name" value="Flavoprotein-like_sf"/>
</dbReference>
<dbReference type="GO" id="GO:0016491">
    <property type="term" value="F:oxidoreductase activity"/>
    <property type="evidence" value="ECO:0007669"/>
    <property type="project" value="InterPro"/>
</dbReference>